<dbReference type="InterPro" id="IPR006186">
    <property type="entry name" value="Ser/Thr-sp_prot-phosphatase"/>
</dbReference>
<dbReference type="PANTHER" id="PTHR11668:SF496">
    <property type="entry name" value="SERINE_THREONINE-PROTEIN PHOSPHATASE"/>
    <property type="match status" value="1"/>
</dbReference>
<keyword evidence="5" id="KW-1185">Reference proteome</keyword>
<sequence length="592" mass="65896">MSLEGQLNQFVMNHFSSMRLLDPESSSKGADVEIHQRYMSPRKSEENALHPKALFLETKKDPDFFFTPSPPNSTSKESPRGWSDEYFNMTLSEAVTRGDYGYVERVALQMLSMARTRDAAKLQDLITAQFAGPAPLSSSSTMSSASTILSSSRFSDIYLPGHSKQVSYSPHILSVKKAIGCTDFSSELIPNNLPGTFLYDTPARQVPNVLAPVGSPMSYACRRLHHLSDRAQKDAIINVVYHAKNITAKENRLLDIPSPCYVLGDVHGNLHDLNFFIKMLWPAGLAASAGNFLFLGDFVDRGMDSVVVVAYVMAMKILFPAKWWLIRGNHETREVNGNTDHYREGSFLKQCIKIFGEVDGHLVWESVNNFFDTLPLAATIDSSIFCVHGGIPKSLCEDGATLDIINEVECPLRAPHANQMVYDMLWSDPSSPDQALHELDEAGFGQSSRGCASFSDRSIDIFLSKYEYNFQHIFRGHEAQKSGVGVNRNARLTTIFSTSKDHFQDNSATCGCVLVESGVIQPVIRSNNDLLTSTQITEMHVFRDPQLSRAHNQPPPTILAQPMLYKSVQEPVRSQHIVSTPDGRSWLIRHAA</sequence>
<dbReference type="RefSeq" id="XP_005831907.1">
    <property type="nucleotide sequence ID" value="XM_005831850.1"/>
</dbReference>
<reference evidence="5" key="2">
    <citation type="submission" date="2012-11" db="EMBL/GenBank/DDBJ databases">
        <authorList>
            <person name="Kuo A."/>
            <person name="Curtis B.A."/>
            <person name="Tanifuji G."/>
            <person name="Burki F."/>
            <person name="Gruber A."/>
            <person name="Irimia M."/>
            <person name="Maruyama S."/>
            <person name="Arias M.C."/>
            <person name="Ball S.G."/>
            <person name="Gile G.H."/>
            <person name="Hirakawa Y."/>
            <person name="Hopkins J.F."/>
            <person name="Rensing S.A."/>
            <person name="Schmutz J."/>
            <person name="Symeonidi A."/>
            <person name="Elias M."/>
            <person name="Eveleigh R.J."/>
            <person name="Herman E.K."/>
            <person name="Klute M.J."/>
            <person name="Nakayama T."/>
            <person name="Obornik M."/>
            <person name="Reyes-Prieto A."/>
            <person name="Armbrust E.V."/>
            <person name="Aves S.J."/>
            <person name="Beiko R.G."/>
            <person name="Coutinho P."/>
            <person name="Dacks J.B."/>
            <person name="Durnford D.G."/>
            <person name="Fast N.M."/>
            <person name="Green B.R."/>
            <person name="Grisdale C."/>
            <person name="Hempe F."/>
            <person name="Henrissat B."/>
            <person name="Hoppner M.P."/>
            <person name="Ishida K.-I."/>
            <person name="Kim E."/>
            <person name="Koreny L."/>
            <person name="Kroth P.G."/>
            <person name="Liu Y."/>
            <person name="Malik S.-B."/>
            <person name="Maier U.G."/>
            <person name="McRose D."/>
            <person name="Mock T."/>
            <person name="Neilson J.A."/>
            <person name="Onodera N.T."/>
            <person name="Poole A.M."/>
            <person name="Pritham E.J."/>
            <person name="Richards T.A."/>
            <person name="Rocap G."/>
            <person name="Roy S.W."/>
            <person name="Sarai C."/>
            <person name="Schaack S."/>
            <person name="Shirato S."/>
            <person name="Slamovits C.H."/>
            <person name="Spencer D.F."/>
            <person name="Suzuki S."/>
            <person name="Worden A.Z."/>
            <person name="Zauner S."/>
            <person name="Barry K."/>
            <person name="Bell C."/>
            <person name="Bharti A.K."/>
            <person name="Crow J.A."/>
            <person name="Grimwood J."/>
            <person name="Kramer R."/>
            <person name="Lindquist E."/>
            <person name="Lucas S."/>
            <person name="Salamov A."/>
            <person name="McFadden G.I."/>
            <person name="Lane C.E."/>
            <person name="Keeling P.J."/>
            <person name="Gray M.W."/>
            <person name="Grigoriev I.V."/>
            <person name="Archibald J.M."/>
        </authorList>
    </citation>
    <scope>NUCLEOTIDE SEQUENCE</scope>
    <source>
        <strain evidence="5">CCMP2712</strain>
    </source>
</reference>
<dbReference type="CDD" id="cd00144">
    <property type="entry name" value="MPP_PPP_family"/>
    <property type="match status" value="1"/>
</dbReference>
<evidence type="ECO:0000313" key="3">
    <source>
        <dbReference type="EMBL" id="EKX44927.1"/>
    </source>
</evidence>
<dbReference type="HOGENOM" id="CLU_461139_0_0_1"/>
<reference evidence="4" key="3">
    <citation type="submission" date="2015-06" db="UniProtKB">
        <authorList>
            <consortium name="EnsemblProtists"/>
        </authorList>
    </citation>
    <scope>IDENTIFICATION</scope>
</reference>
<name>L1J9D7_GUITC</name>
<dbReference type="OrthoDB" id="256429at2759"/>
<protein>
    <recommendedName>
        <fullName evidence="1">Serine/threonine-protein phosphatase</fullName>
        <ecNumber evidence="1">3.1.3.16</ecNumber>
    </recommendedName>
</protein>
<dbReference type="GO" id="GO:0005634">
    <property type="term" value="C:nucleus"/>
    <property type="evidence" value="ECO:0007669"/>
    <property type="project" value="TreeGrafter"/>
</dbReference>
<dbReference type="SMART" id="SM00156">
    <property type="entry name" value="PP2Ac"/>
    <property type="match status" value="1"/>
</dbReference>
<accession>L1J9D7</accession>
<dbReference type="Pfam" id="PF00149">
    <property type="entry name" value="Metallophos"/>
    <property type="match status" value="1"/>
</dbReference>
<dbReference type="STRING" id="905079.L1J9D7"/>
<dbReference type="EMBL" id="JH993002">
    <property type="protein sequence ID" value="EKX44927.1"/>
    <property type="molecule type" value="Genomic_DNA"/>
</dbReference>
<comment type="similarity">
    <text evidence="1">Belongs to the PPP phosphatase family.</text>
</comment>
<dbReference type="InterPro" id="IPR050341">
    <property type="entry name" value="PP1_catalytic_subunit"/>
</dbReference>
<dbReference type="PaxDb" id="55529-EKX44927"/>
<dbReference type="EC" id="3.1.3.16" evidence="1"/>
<dbReference type="eggNOG" id="KOG0374">
    <property type="taxonomic scope" value="Eukaryota"/>
</dbReference>
<dbReference type="GO" id="GO:0004722">
    <property type="term" value="F:protein serine/threonine phosphatase activity"/>
    <property type="evidence" value="ECO:0007669"/>
    <property type="project" value="UniProtKB-EC"/>
</dbReference>
<proteinExistence type="inferred from homology"/>
<dbReference type="GO" id="GO:0005737">
    <property type="term" value="C:cytoplasm"/>
    <property type="evidence" value="ECO:0007669"/>
    <property type="project" value="TreeGrafter"/>
</dbReference>
<dbReference type="Gene3D" id="3.60.21.10">
    <property type="match status" value="1"/>
</dbReference>
<dbReference type="Proteomes" id="UP000011087">
    <property type="component" value="Unassembled WGS sequence"/>
</dbReference>
<dbReference type="SUPFAM" id="SSF56300">
    <property type="entry name" value="Metallo-dependent phosphatases"/>
    <property type="match status" value="1"/>
</dbReference>
<comment type="catalytic activity">
    <reaction evidence="1">
        <text>O-phospho-L-threonyl-[protein] + H2O = L-threonyl-[protein] + phosphate</text>
        <dbReference type="Rhea" id="RHEA:47004"/>
        <dbReference type="Rhea" id="RHEA-COMP:11060"/>
        <dbReference type="Rhea" id="RHEA-COMP:11605"/>
        <dbReference type="ChEBI" id="CHEBI:15377"/>
        <dbReference type="ChEBI" id="CHEBI:30013"/>
        <dbReference type="ChEBI" id="CHEBI:43474"/>
        <dbReference type="ChEBI" id="CHEBI:61977"/>
        <dbReference type="EC" id="3.1.3.16"/>
    </reaction>
</comment>
<evidence type="ECO:0000313" key="5">
    <source>
        <dbReference type="Proteomes" id="UP000011087"/>
    </source>
</evidence>
<feature type="domain" description="Serine/threonine specific protein phosphatases" evidence="2">
    <location>
        <begin position="326"/>
        <end position="331"/>
    </location>
</feature>
<evidence type="ECO:0000256" key="1">
    <source>
        <dbReference type="RuleBase" id="RU004273"/>
    </source>
</evidence>
<evidence type="ECO:0000313" key="4">
    <source>
        <dbReference type="EnsemblProtists" id="EKX44927"/>
    </source>
</evidence>
<evidence type="ECO:0000259" key="2">
    <source>
        <dbReference type="PROSITE" id="PS00125"/>
    </source>
</evidence>
<dbReference type="PROSITE" id="PS00125">
    <property type="entry name" value="SER_THR_PHOSPHATASE"/>
    <property type="match status" value="1"/>
</dbReference>
<dbReference type="KEGG" id="gtt:GUITHDRAFT_109343"/>
<dbReference type="PRINTS" id="PR00114">
    <property type="entry name" value="STPHPHTASE"/>
</dbReference>
<keyword evidence="1" id="KW-0378">Hydrolase</keyword>
<gene>
    <name evidence="3" type="ORF">GUITHDRAFT_109343</name>
</gene>
<dbReference type="EnsemblProtists" id="EKX44927">
    <property type="protein sequence ID" value="EKX44927"/>
    <property type="gene ID" value="GUITHDRAFT_109343"/>
</dbReference>
<dbReference type="GeneID" id="17301598"/>
<organism evidence="3">
    <name type="scientific">Guillardia theta (strain CCMP2712)</name>
    <name type="common">Cryptophyte</name>
    <dbReference type="NCBI Taxonomy" id="905079"/>
    <lineage>
        <taxon>Eukaryota</taxon>
        <taxon>Cryptophyceae</taxon>
        <taxon>Pyrenomonadales</taxon>
        <taxon>Geminigeraceae</taxon>
        <taxon>Guillardia</taxon>
    </lineage>
</organism>
<dbReference type="PANTHER" id="PTHR11668">
    <property type="entry name" value="SERINE/THREONINE PROTEIN PHOSPHATASE"/>
    <property type="match status" value="1"/>
</dbReference>
<dbReference type="AlphaFoldDB" id="L1J9D7"/>
<dbReference type="InterPro" id="IPR029052">
    <property type="entry name" value="Metallo-depent_PP-like"/>
</dbReference>
<dbReference type="InterPro" id="IPR004843">
    <property type="entry name" value="Calcineurin-like_PHP"/>
</dbReference>
<reference evidence="3 5" key="1">
    <citation type="journal article" date="2012" name="Nature">
        <title>Algal genomes reveal evolutionary mosaicism and the fate of nucleomorphs.</title>
        <authorList>
            <consortium name="DOE Joint Genome Institute"/>
            <person name="Curtis B.A."/>
            <person name="Tanifuji G."/>
            <person name="Burki F."/>
            <person name="Gruber A."/>
            <person name="Irimia M."/>
            <person name="Maruyama S."/>
            <person name="Arias M.C."/>
            <person name="Ball S.G."/>
            <person name="Gile G.H."/>
            <person name="Hirakawa Y."/>
            <person name="Hopkins J.F."/>
            <person name="Kuo A."/>
            <person name="Rensing S.A."/>
            <person name="Schmutz J."/>
            <person name="Symeonidi A."/>
            <person name="Elias M."/>
            <person name="Eveleigh R.J."/>
            <person name="Herman E.K."/>
            <person name="Klute M.J."/>
            <person name="Nakayama T."/>
            <person name="Obornik M."/>
            <person name="Reyes-Prieto A."/>
            <person name="Armbrust E.V."/>
            <person name="Aves S.J."/>
            <person name="Beiko R.G."/>
            <person name="Coutinho P."/>
            <person name="Dacks J.B."/>
            <person name="Durnford D.G."/>
            <person name="Fast N.M."/>
            <person name="Green B.R."/>
            <person name="Grisdale C.J."/>
            <person name="Hempel F."/>
            <person name="Henrissat B."/>
            <person name="Hoppner M.P."/>
            <person name="Ishida K."/>
            <person name="Kim E."/>
            <person name="Koreny L."/>
            <person name="Kroth P.G."/>
            <person name="Liu Y."/>
            <person name="Malik S.B."/>
            <person name="Maier U.G."/>
            <person name="McRose D."/>
            <person name="Mock T."/>
            <person name="Neilson J.A."/>
            <person name="Onodera N.T."/>
            <person name="Poole A.M."/>
            <person name="Pritham E.J."/>
            <person name="Richards T.A."/>
            <person name="Rocap G."/>
            <person name="Roy S.W."/>
            <person name="Sarai C."/>
            <person name="Schaack S."/>
            <person name="Shirato S."/>
            <person name="Slamovits C.H."/>
            <person name="Spencer D.F."/>
            <person name="Suzuki S."/>
            <person name="Worden A.Z."/>
            <person name="Zauner S."/>
            <person name="Barry K."/>
            <person name="Bell C."/>
            <person name="Bharti A.K."/>
            <person name="Crow J.A."/>
            <person name="Grimwood J."/>
            <person name="Kramer R."/>
            <person name="Lindquist E."/>
            <person name="Lucas S."/>
            <person name="Salamov A."/>
            <person name="McFadden G.I."/>
            <person name="Lane C.E."/>
            <person name="Keeling P.J."/>
            <person name="Gray M.W."/>
            <person name="Grigoriev I.V."/>
            <person name="Archibald J.M."/>
        </authorList>
    </citation>
    <scope>NUCLEOTIDE SEQUENCE</scope>
    <source>
        <strain evidence="3 5">CCMP2712</strain>
    </source>
</reference>